<dbReference type="PATRIC" id="fig|742726.3.peg.654"/>
<dbReference type="PANTHER" id="PTHR22916">
    <property type="entry name" value="GLYCOSYLTRANSFERASE"/>
    <property type="match status" value="1"/>
</dbReference>
<keyword evidence="3" id="KW-1185">Reference proteome</keyword>
<comment type="caution">
    <text evidence="2">The sequence shown here is derived from an EMBL/GenBank/DDBJ whole genome shotgun (WGS) entry which is preliminary data.</text>
</comment>
<dbReference type="AlphaFoldDB" id="K0X7Q7"/>
<organism evidence="2 3">
    <name type="scientific">Barnesiella intestinihominis YIT 11860</name>
    <dbReference type="NCBI Taxonomy" id="742726"/>
    <lineage>
        <taxon>Bacteria</taxon>
        <taxon>Pseudomonadati</taxon>
        <taxon>Bacteroidota</taxon>
        <taxon>Bacteroidia</taxon>
        <taxon>Bacteroidales</taxon>
        <taxon>Barnesiellaceae</taxon>
        <taxon>Barnesiella</taxon>
    </lineage>
</organism>
<dbReference type="OrthoDB" id="1114838at2"/>
<dbReference type="CDD" id="cd00761">
    <property type="entry name" value="Glyco_tranf_GTA_type"/>
    <property type="match status" value="1"/>
</dbReference>
<dbReference type="HOGENOM" id="CLU_025996_25_3_10"/>
<dbReference type="InterPro" id="IPR001173">
    <property type="entry name" value="Glyco_trans_2-like"/>
</dbReference>
<accession>K0X7Q7</accession>
<dbReference type="Pfam" id="PF00535">
    <property type="entry name" value="Glycos_transf_2"/>
    <property type="match status" value="1"/>
</dbReference>
<evidence type="ECO:0000259" key="1">
    <source>
        <dbReference type="Pfam" id="PF00535"/>
    </source>
</evidence>
<dbReference type="Proteomes" id="UP000006044">
    <property type="component" value="Unassembled WGS sequence"/>
</dbReference>
<dbReference type="InterPro" id="IPR029044">
    <property type="entry name" value="Nucleotide-diphossugar_trans"/>
</dbReference>
<dbReference type="eggNOG" id="COG0463">
    <property type="taxonomic scope" value="Bacteria"/>
</dbReference>
<dbReference type="RefSeq" id="WP_008861120.1">
    <property type="nucleotide sequence ID" value="NZ_JH815203.1"/>
</dbReference>
<sequence>MGVFFSIIIPVYNGEQYIKNCLDSIYRQGLGDDDFEVICVNDCSTDNTAQVISEYGKFHQNIRLINHETNRRQGSARNTGVKVAKGDYILYIDADDTFESNALPLLKKELEKYEGIDILKFDYFLVKDSAIKTCIAVSDNQDVMSGREFLKRNSIPWVPWLCVYRRRFLVDNNLFFEENVLFEDADYVIDCIRRAVSIKYVPIIVYRYRVYDTQTSQIGADINKVVGLFELNERIKSLCLDEKERDYGVAMVINAHYEFRFKSIIRRYWWRLSYKDRKELLVTYKPMLPCKDKLVSFIGRYPRLFFMVSTIVKPLLPGLRYVYLKIKDRKSSLL</sequence>
<dbReference type="GO" id="GO:0016758">
    <property type="term" value="F:hexosyltransferase activity"/>
    <property type="evidence" value="ECO:0007669"/>
    <property type="project" value="UniProtKB-ARBA"/>
</dbReference>
<dbReference type="Gene3D" id="3.90.550.10">
    <property type="entry name" value="Spore Coat Polysaccharide Biosynthesis Protein SpsA, Chain A"/>
    <property type="match status" value="1"/>
</dbReference>
<protein>
    <recommendedName>
        <fullName evidence="1">Glycosyltransferase 2-like domain-containing protein</fullName>
    </recommendedName>
</protein>
<dbReference type="GeneID" id="77850051"/>
<dbReference type="SUPFAM" id="SSF53448">
    <property type="entry name" value="Nucleotide-diphospho-sugar transferases"/>
    <property type="match status" value="1"/>
</dbReference>
<dbReference type="EMBL" id="ADLE01000001">
    <property type="protein sequence ID" value="EJZ66446.1"/>
    <property type="molecule type" value="Genomic_DNA"/>
</dbReference>
<evidence type="ECO:0000313" key="2">
    <source>
        <dbReference type="EMBL" id="EJZ66446.1"/>
    </source>
</evidence>
<name>K0X7Q7_9BACT</name>
<gene>
    <name evidence="2" type="ORF">HMPREF9448_00624</name>
</gene>
<proteinExistence type="predicted"/>
<evidence type="ECO:0000313" key="3">
    <source>
        <dbReference type="Proteomes" id="UP000006044"/>
    </source>
</evidence>
<feature type="domain" description="Glycosyltransferase 2-like" evidence="1">
    <location>
        <begin position="6"/>
        <end position="130"/>
    </location>
</feature>
<reference evidence="2 3" key="1">
    <citation type="submission" date="2012-08" db="EMBL/GenBank/DDBJ databases">
        <title>The Genome Sequence of Barnesiella intestinihominis YIT 11860.</title>
        <authorList>
            <consortium name="The Broad Institute Genome Sequencing Platform"/>
            <person name="Earl A."/>
            <person name="Ward D."/>
            <person name="Feldgarden M."/>
            <person name="Gevers D."/>
            <person name="Morotomi M."/>
            <person name="Walker B."/>
            <person name="Young S.K."/>
            <person name="Zeng Q."/>
            <person name="Gargeya S."/>
            <person name="Fitzgerald M."/>
            <person name="Haas B."/>
            <person name="Abouelleil A."/>
            <person name="Alvarado L."/>
            <person name="Arachchi H.M."/>
            <person name="Berlin A.M."/>
            <person name="Chapman S.B."/>
            <person name="Goldberg J."/>
            <person name="Griggs A."/>
            <person name="Gujja S."/>
            <person name="Hansen M."/>
            <person name="Howarth C."/>
            <person name="Imamovic A."/>
            <person name="Larimer J."/>
            <person name="McCowen C."/>
            <person name="Montmayeur A."/>
            <person name="Murphy C."/>
            <person name="Neiman D."/>
            <person name="Pearson M."/>
            <person name="Priest M."/>
            <person name="Roberts A."/>
            <person name="Saif S."/>
            <person name="Shea T."/>
            <person name="Sisk P."/>
            <person name="Sykes S."/>
            <person name="Wortman J."/>
            <person name="Nusbaum C."/>
            <person name="Birren B."/>
        </authorList>
    </citation>
    <scope>NUCLEOTIDE SEQUENCE [LARGE SCALE GENOMIC DNA]</scope>
    <source>
        <strain evidence="2 3">YIT 11860</strain>
    </source>
</reference>
<dbReference type="STRING" id="742726.HMPREF9448_00624"/>